<dbReference type="AlphaFoldDB" id="A0A2K4MIF0"/>
<dbReference type="Gene3D" id="1.10.760.10">
    <property type="entry name" value="Cytochrome c-like domain"/>
    <property type="match status" value="2"/>
</dbReference>
<accession>A0A2K4MIF0</accession>
<reference evidence="8 9" key="1">
    <citation type="submission" date="2018-01" db="EMBL/GenBank/DDBJ databases">
        <title>Genomic Sequence of Chromobacterium MWU13-2610 from wild cranberry bogs within the Cape Cod National Seashore.</title>
        <authorList>
            <person name="O'Hara-Hanley K."/>
            <person name="Soby S."/>
            <person name="Harrison A."/>
        </authorList>
    </citation>
    <scope>NUCLEOTIDE SEQUENCE [LARGE SCALE GENOMIC DNA]</scope>
    <source>
        <strain evidence="8 9">MWU13-2610</strain>
    </source>
</reference>
<dbReference type="GO" id="GO:0046872">
    <property type="term" value="F:metal ion binding"/>
    <property type="evidence" value="ECO:0007669"/>
    <property type="project" value="UniProtKB-KW"/>
</dbReference>
<dbReference type="PANTHER" id="PTHR33751">
    <property type="entry name" value="CBB3-TYPE CYTOCHROME C OXIDASE SUBUNIT FIXP"/>
    <property type="match status" value="1"/>
</dbReference>
<evidence type="ECO:0000256" key="1">
    <source>
        <dbReference type="ARBA" id="ARBA00022448"/>
    </source>
</evidence>
<dbReference type="InterPro" id="IPR050597">
    <property type="entry name" value="Cytochrome_c_Oxidase_Subunit"/>
</dbReference>
<gene>
    <name evidence="8" type="ORF">C2134_20140</name>
</gene>
<dbReference type="EMBL" id="PPTF01000098">
    <property type="protein sequence ID" value="POA96857.1"/>
    <property type="molecule type" value="Genomic_DNA"/>
</dbReference>
<dbReference type="PROSITE" id="PS51007">
    <property type="entry name" value="CYTC"/>
    <property type="match status" value="2"/>
</dbReference>
<proteinExistence type="predicted"/>
<dbReference type="InterPro" id="IPR009056">
    <property type="entry name" value="Cyt_c-like_dom"/>
</dbReference>
<dbReference type="Proteomes" id="UP000236416">
    <property type="component" value="Unassembled WGS sequence"/>
</dbReference>
<dbReference type="Pfam" id="PF00034">
    <property type="entry name" value="Cytochrom_C"/>
    <property type="match status" value="2"/>
</dbReference>
<evidence type="ECO:0000313" key="9">
    <source>
        <dbReference type="Proteomes" id="UP000236416"/>
    </source>
</evidence>
<organism evidence="8 9">
    <name type="scientific">Chromobacterium sinusclupearum</name>
    <dbReference type="NCBI Taxonomy" id="2077146"/>
    <lineage>
        <taxon>Bacteria</taxon>
        <taxon>Pseudomonadati</taxon>
        <taxon>Pseudomonadota</taxon>
        <taxon>Betaproteobacteria</taxon>
        <taxon>Neisseriales</taxon>
        <taxon>Chromobacteriaceae</taxon>
        <taxon>Chromobacterium</taxon>
    </lineage>
</organism>
<protein>
    <recommendedName>
        <fullName evidence="7">Cytochrome c domain-containing protein</fullName>
    </recommendedName>
</protein>
<dbReference type="PANTHER" id="PTHR33751:SF9">
    <property type="entry name" value="CYTOCHROME C4"/>
    <property type="match status" value="1"/>
</dbReference>
<evidence type="ECO:0000313" key="8">
    <source>
        <dbReference type="EMBL" id="POA96857.1"/>
    </source>
</evidence>
<feature type="domain" description="Cytochrome c" evidence="7">
    <location>
        <begin position="58"/>
        <end position="151"/>
    </location>
</feature>
<keyword evidence="2 6" id="KW-0349">Heme</keyword>
<feature type="domain" description="Cytochrome c" evidence="7">
    <location>
        <begin position="163"/>
        <end position="249"/>
    </location>
</feature>
<dbReference type="InterPro" id="IPR036909">
    <property type="entry name" value="Cyt_c-like_dom_sf"/>
</dbReference>
<evidence type="ECO:0000256" key="6">
    <source>
        <dbReference type="PROSITE-ProRule" id="PRU00433"/>
    </source>
</evidence>
<evidence type="ECO:0000256" key="3">
    <source>
        <dbReference type="ARBA" id="ARBA00022723"/>
    </source>
</evidence>
<keyword evidence="9" id="KW-1185">Reference proteome</keyword>
<dbReference type="GO" id="GO:0020037">
    <property type="term" value="F:heme binding"/>
    <property type="evidence" value="ECO:0007669"/>
    <property type="project" value="InterPro"/>
</dbReference>
<dbReference type="GO" id="GO:0009055">
    <property type="term" value="F:electron transfer activity"/>
    <property type="evidence" value="ECO:0007669"/>
    <property type="project" value="InterPro"/>
</dbReference>
<keyword evidence="3 6" id="KW-0479">Metal-binding</keyword>
<evidence type="ECO:0000256" key="4">
    <source>
        <dbReference type="ARBA" id="ARBA00022982"/>
    </source>
</evidence>
<comment type="caution">
    <text evidence="8">The sequence shown here is derived from an EMBL/GenBank/DDBJ whole genome shotgun (WGS) entry which is preliminary data.</text>
</comment>
<evidence type="ECO:0000256" key="5">
    <source>
        <dbReference type="ARBA" id="ARBA00023004"/>
    </source>
</evidence>
<evidence type="ECO:0000259" key="7">
    <source>
        <dbReference type="PROSITE" id="PS51007"/>
    </source>
</evidence>
<keyword evidence="1" id="KW-0813">Transport</keyword>
<keyword evidence="4" id="KW-0249">Electron transport</keyword>
<evidence type="ECO:0000256" key="2">
    <source>
        <dbReference type="ARBA" id="ARBA00022617"/>
    </source>
</evidence>
<name>A0A2K4MIF0_9NEIS</name>
<keyword evidence="5 6" id="KW-0408">Iron</keyword>
<dbReference type="SUPFAM" id="SSF46626">
    <property type="entry name" value="Cytochrome c"/>
    <property type="match status" value="2"/>
</dbReference>
<sequence>MAYCFCWPCWPAWRCTVGCLTPSAKQSLAQPEHHDKHAARLYTCIRSRLDGGSMHTARMIMTGWLALASALAWSAPPQLAQQLCAACHGIDGNGPPPTPRLAGQQADYIAQQLDWMRLGQRDDGGAHKAAWDRLKNDADIQAVARYYAAQKPAPQPAKSADPALLASGRKLYTEGNLAVGAPPCFTCHGEQGEGGSAAPRLAGQHAAYLAQRMKVSDTPQPPARMEMQEILKTLSQDDVKALLAYMATL</sequence>